<name>A0A9R1V3V0_LACSA</name>
<reference evidence="1 2" key="1">
    <citation type="journal article" date="2017" name="Nat. Commun.">
        <title>Genome assembly with in vitro proximity ligation data and whole-genome triplication in lettuce.</title>
        <authorList>
            <person name="Reyes-Chin-Wo S."/>
            <person name="Wang Z."/>
            <person name="Yang X."/>
            <person name="Kozik A."/>
            <person name="Arikit S."/>
            <person name="Song C."/>
            <person name="Xia L."/>
            <person name="Froenicke L."/>
            <person name="Lavelle D.O."/>
            <person name="Truco M.J."/>
            <person name="Xia R."/>
            <person name="Zhu S."/>
            <person name="Xu C."/>
            <person name="Xu H."/>
            <person name="Xu X."/>
            <person name="Cox K."/>
            <person name="Korf I."/>
            <person name="Meyers B.C."/>
            <person name="Michelmore R.W."/>
        </authorList>
    </citation>
    <scope>NUCLEOTIDE SEQUENCE [LARGE SCALE GENOMIC DNA]</scope>
    <source>
        <strain evidence="2">cv. Salinas</strain>
        <tissue evidence="1">Seedlings</tissue>
    </source>
</reference>
<gene>
    <name evidence="1" type="ORF">LSAT_V11C600309950</name>
</gene>
<evidence type="ECO:0000313" key="1">
    <source>
        <dbReference type="EMBL" id="KAJ0199111.1"/>
    </source>
</evidence>
<proteinExistence type="predicted"/>
<protein>
    <submittedName>
        <fullName evidence="1">Uncharacterized protein</fullName>
    </submittedName>
</protein>
<sequence length="165" mass="18769">MVRVVNNTGNSTYTVPPDDEVVVPRGRRNMRPWVKVRAPRYARVDDEIPMDHIIYVKTDFHSVGLCHEGKHQDSGAAFGILARRRPERGLREVSGDCRSRGRRSCLRGRRDRRGGREEQRGDFDLGEGCSEELLKRLLGCMLGSIIEVRRKGNQRPLGFSAVKLD</sequence>
<organism evidence="1 2">
    <name type="scientific">Lactuca sativa</name>
    <name type="common">Garden lettuce</name>
    <dbReference type="NCBI Taxonomy" id="4236"/>
    <lineage>
        <taxon>Eukaryota</taxon>
        <taxon>Viridiplantae</taxon>
        <taxon>Streptophyta</taxon>
        <taxon>Embryophyta</taxon>
        <taxon>Tracheophyta</taxon>
        <taxon>Spermatophyta</taxon>
        <taxon>Magnoliopsida</taxon>
        <taxon>eudicotyledons</taxon>
        <taxon>Gunneridae</taxon>
        <taxon>Pentapetalae</taxon>
        <taxon>asterids</taxon>
        <taxon>campanulids</taxon>
        <taxon>Asterales</taxon>
        <taxon>Asteraceae</taxon>
        <taxon>Cichorioideae</taxon>
        <taxon>Cichorieae</taxon>
        <taxon>Lactucinae</taxon>
        <taxon>Lactuca</taxon>
    </lineage>
</organism>
<dbReference type="AlphaFoldDB" id="A0A9R1V3V0"/>
<evidence type="ECO:0000313" key="2">
    <source>
        <dbReference type="Proteomes" id="UP000235145"/>
    </source>
</evidence>
<keyword evidence="2" id="KW-1185">Reference proteome</keyword>
<comment type="caution">
    <text evidence="1">The sequence shown here is derived from an EMBL/GenBank/DDBJ whole genome shotgun (WGS) entry which is preliminary data.</text>
</comment>
<dbReference type="Proteomes" id="UP000235145">
    <property type="component" value="Unassembled WGS sequence"/>
</dbReference>
<dbReference type="EMBL" id="NBSK02000006">
    <property type="protein sequence ID" value="KAJ0199111.1"/>
    <property type="molecule type" value="Genomic_DNA"/>
</dbReference>
<accession>A0A9R1V3V0</accession>